<protein>
    <submittedName>
        <fullName evidence="3">Type II toxin-antitoxin system RelE/ParE family toxin</fullName>
    </submittedName>
</protein>
<reference evidence="3 4" key="1">
    <citation type="submission" date="2018-07" db="EMBL/GenBank/DDBJ databases">
        <title>Parabacteroides acidifaciens nov. sp., isolated from human feces.</title>
        <authorList>
            <person name="Wang Y.J."/>
        </authorList>
    </citation>
    <scope>NUCLEOTIDE SEQUENCE [LARGE SCALE GENOMIC DNA]</scope>
    <source>
        <strain evidence="3 4">426-9</strain>
    </source>
</reference>
<keyword evidence="5" id="KW-1185">Reference proteome</keyword>
<dbReference type="Proteomes" id="UP000256321">
    <property type="component" value="Unassembled WGS sequence"/>
</dbReference>
<accession>A0A3D8HAK8</accession>
<reference evidence="2 5" key="2">
    <citation type="submission" date="2020-08" db="EMBL/GenBank/DDBJ databases">
        <title>Genome public.</title>
        <authorList>
            <person name="Liu C."/>
            <person name="Sun Q."/>
        </authorList>
    </citation>
    <scope>NUCLEOTIDE SEQUENCE [LARGE SCALE GENOMIC DNA]</scope>
    <source>
        <strain evidence="2 5">426_9</strain>
    </source>
</reference>
<dbReference type="EMBL" id="QREV01000052">
    <property type="protein sequence ID" value="RDU48004.1"/>
    <property type="molecule type" value="Genomic_DNA"/>
</dbReference>
<dbReference type="AlphaFoldDB" id="A0A3D8HAK8"/>
<sequence>MTIKWSKSAKKDLDNIYDFYSNHSEMLATKIYNSLIDDADRLLQFPFMAPKELLLTDEAKEYRSLISNKHYKIIYYVKRSTIRIAAVWDCRQNTKRLKKLFNH</sequence>
<dbReference type="Gene3D" id="3.30.2310.20">
    <property type="entry name" value="RelE-like"/>
    <property type="match status" value="1"/>
</dbReference>
<dbReference type="EMBL" id="JACRTI010000052">
    <property type="protein sequence ID" value="MBC8603277.1"/>
    <property type="molecule type" value="Genomic_DNA"/>
</dbReference>
<gene>
    <name evidence="3" type="ORF">DWU89_16710</name>
    <name evidence="2" type="ORF">H8784_16310</name>
</gene>
<keyword evidence="1" id="KW-1277">Toxin-antitoxin system</keyword>
<evidence type="ECO:0000313" key="4">
    <source>
        <dbReference type="Proteomes" id="UP000256321"/>
    </source>
</evidence>
<dbReference type="Pfam" id="PF05016">
    <property type="entry name" value="ParE_toxin"/>
    <property type="match status" value="1"/>
</dbReference>
<dbReference type="InterPro" id="IPR035093">
    <property type="entry name" value="RelE/ParE_toxin_dom_sf"/>
</dbReference>
<proteinExistence type="predicted"/>
<evidence type="ECO:0000313" key="5">
    <source>
        <dbReference type="Proteomes" id="UP000629596"/>
    </source>
</evidence>
<name>A0A3D8HAK8_9BACT</name>
<evidence type="ECO:0000256" key="1">
    <source>
        <dbReference type="ARBA" id="ARBA00022649"/>
    </source>
</evidence>
<dbReference type="InterPro" id="IPR007712">
    <property type="entry name" value="RelE/ParE_toxin"/>
</dbReference>
<evidence type="ECO:0000313" key="3">
    <source>
        <dbReference type="EMBL" id="RDU48004.1"/>
    </source>
</evidence>
<comment type="caution">
    <text evidence="3">The sequence shown here is derived from an EMBL/GenBank/DDBJ whole genome shotgun (WGS) entry which is preliminary data.</text>
</comment>
<organism evidence="3 4">
    <name type="scientific">Parabacteroides acidifaciens</name>
    <dbReference type="NCBI Taxonomy" id="2290935"/>
    <lineage>
        <taxon>Bacteria</taxon>
        <taxon>Pseudomonadati</taxon>
        <taxon>Bacteroidota</taxon>
        <taxon>Bacteroidia</taxon>
        <taxon>Bacteroidales</taxon>
        <taxon>Tannerellaceae</taxon>
        <taxon>Parabacteroides</taxon>
    </lineage>
</organism>
<evidence type="ECO:0000313" key="2">
    <source>
        <dbReference type="EMBL" id="MBC8603277.1"/>
    </source>
</evidence>
<dbReference type="Proteomes" id="UP000629596">
    <property type="component" value="Unassembled WGS sequence"/>
</dbReference>
<dbReference type="SUPFAM" id="SSF143011">
    <property type="entry name" value="RelE-like"/>
    <property type="match status" value="1"/>
</dbReference>